<organism evidence="2 3">
    <name type="scientific">Tumebacillus permanentifrigoris</name>
    <dbReference type="NCBI Taxonomy" id="378543"/>
    <lineage>
        <taxon>Bacteria</taxon>
        <taxon>Bacillati</taxon>
        <taxon>Bacillota</taxon>
        <taxon>Bacilli</taxon>
        <taxon>Bacillales</taxon>
        <taxon>Alicyclobacillaceae</taxon>
        <taxon>Tumebacillus</taxon>
    </lineage>
</organism>
<feature type="domain" description="N-acetyltransferase" evidence="1">
    <location>
        <begin position="11"/>
        <end position="180"/>
    </location>
</feature>
<comment type="caution">
    <text evidence="2">The sequence shown here is derived from an EMBL/GenBank/DDBJ whole genome shotgun (WGS) entry which is preliminary data.</text>
</comment>
<dbReference type="GO" id="GO:0016747">
    <property type="term" value="F:acyltransferase activity, transferring groups other than amino-acyl groups"/>
    <property type="evidence" value="ECO:0007669"/>
    <property type="project" value="InterPro"/>
</dbReference>
<dbReference type="AlphaFoldDB" id="A0A316DH32"/>
<keyword evidence="3" id="KW-1185">Reference proteome</keyword>
<proteinExistence type="predicted"/>
<evidence type="ECO:0000259" key="1">
    <source>
        <dbReference type="PROSITE" id="PS51186"/>
    </source>
</evidence>
<dbReference type="PROSITE" id="PS51186">
    <property type="entry name" value="GNAT"/>
    <property type="match status" value="1"/>
</dbReference>
<sequence>MKDDVLYMALITWHSITTPQDPLLPSALHLYESTFEEIVREPLDVLLRGLQLGDTIRPSAFHLLIAHDEHQRVVALTIANYLSRANRGFIVYLAVDPAARSQGLGAQLIQQLELLLQRDAQLAGHAQLDGLVLETEDDSDFERRRRFFHQQGFAQVPNIRYHQPALNPTTEVIPLHLFVKGSPGDIPTLIRAIYEEKYHLINSIPLDVLRALEARNR</sequence>
<dbReference type="SUPFAM" id="SSF55729">
    <property type="entry name" value="Acyl-CoA N-acyltransferases (Nat)"/>
    <property type="match status" value="1"/>
</dbReference>
<dbReference type="InterPro" id="IPR016181">
    <property type="entry name" value="Acyl_CoA_acyltransferase"/>
</dbReference>
<protein>
    <submittedName>
        <fullName evidence="2">Acetyltransferase (GNAT) family protein</fullName>
    </submittedName>
</protein>
<evidence type="ECO:0000313" key="2">
    <source>
        <dbReference type="EMBL" id="PWK16549.1"/>
    </source>
</evidence>
<name>A0A316DH32_9BACL</name>
<keyword evidence="2" id="KW-0808">Transferase</keyword>
<dbReference type="CDD" id="cd04301">
    <property type="entry name" value="NAT_SF"/>
    <property type="match status" value="1"/>
</dbReference>
<dbReference type="Gene3D" id="3.40.630.30">
    <property type="match status" value="1"/>
</dbReference>
<accession>A0A316DH32</accession>
<reference evidence="2 3" key="1">
    <citation type="submission" date="2018-05" db="EMBL/GenBank/DDBJ databases">
        <title>Genomic Encyclopedia of Type Strains, Phase IV (KMG-IV): sequencing the most valuable type-strain genomes for metagenomic binning, comparative biology and taxonomic classification.</title>
        <authorList>
            <person name="Goeker M."/>
        </authorList>
    </citation>
    <scope>NUCLEOTIDE SEQUENCE [LARGE SCALE GENOMIC DNA]</scope>
    <source>
        <strain evidence="2 3">DSM 18773</strain>
    </source>
</reference>
<dbReference type="Pfam" id="PF00583">
    <property type="entry name" value="Acetyltransf_1"/>
    <property type="match status" value="1"/>
</dbReference>
<gene>
    <name evidence="2" type="ORF">C7459_101415</name>
</gene>
<evidence type="ECO:0000313" key="3">
    <source>
        <dbReference type="Proteomes" id="UP000245634"/>
    </source>
</evidence>
<dbReference type="EMBL" id="QGGL01000001">
    <property type="protein sequence ID" value="PWK16549.1"/>
    <property type="molecule type" value="Genomic_DNA"/>
</dbReference>
<dbReference type="Proteomes" id="UP000245634">
    <property type="component" value="Unassembled WGS sequence"/>
</dbReference>
<dbReference type="InterPro" id="IPR000182">
    <property type="entry name" value="GNAT_dom"/>
</dbReference>